<protein>
    <submittedName>
        <fullName evidence="1">Uncharacterized protein</fullName>
    </submittedName>
</protein>
<comment type="caution">
    <text evidence="1">The sequence shown here is derived from an EMBL/GenBank/DDBJ whole genome shotgun (WGS) entry which is preliminary data.</text>
</comment>
<name>A0A9D4MEB9_DREPO</name>
<organism evidence="1 2">
    <name type="scientific">Dreissena polymorpha</name>
    <name type="common">Zebra mussel</name>
    <name type="synonym">Mytilus polymorpha</name>
    <dbReference type="NCBI Taxonomy" id="45954"/>
    <lineage>
        <taxon>Eukaryota</taxon>
        <taxon>Metazoa</taxon>
        <taxon>Spiralia</taxon>
        <taxon>Lophotrochozoa</taxon>
        <taxon>Mollusca</taxon>
        <taxon>Bivalvia</taxon>
        <taxon>Autobranchia</taxon>
        <taxon>Heteroconchia</taxon>
        <taxon>Euheterodonta</taxon>
        <taxon>Imparidentia</taxon>
        <taxon>Neoheterodontei</taxon>
        <taxon>Myida</taxon>
        <taxon>Dreissenoidea</taxon>
        <taxon>Dreissenidae</taxon>
        <taxon>Dreissena</taxon>
    </lineage>
</organism>
<proteinExistence type="predicted"/>
<reference evidence="1" key="1">
    <citation type="journal article" date="2019" name="bioRxiv">
        <title>The Genome of the Zebra Mussel, Dreissena polymorpha: A Resource for Invasive Species Research.</title>
        <authorList>
            <person name="McCartney M.A."/>
            <person name="Auch B."/>
            <person name="Kono T."/>
            <person name="Mallez S."/>
            <person name="Zhang Y."/>
            <person name="Obille A."/>
            <person name="Becker A."/>
            <person name="Abrahante J.E."/>
            <person name="Garbe J."/>
            <person name="Badalamenti J.P."/>
            <person name="Herman A."/>
            <person name="Mangelson H."/>
            <person name="Liachko I."/>
            <person name="Sullivan S."/>
            <person name="Sone E.D."/>
            <person name="Koren S."/>
            <person name="Silverstein K.A.T."/>
            <person name="Beckman K.B."/>
            <person name="Gohl D.M."/>
        </authorList>
    </citation>
    <scope>NUCLEOTIDE SEQUENCE</scope>
    <source>
        <strain evidence="1">Duluth1</strain>
        <tissue evidence="1">Whole animal</tissue>
    </source>
</reference>
<evidence type="ECO:0000313" key="2">
    <source>
        <dbReference type="Proteomes" id="UP000828390"/>
    </source>
</evidence>
<dbReference type="Proteomes" id="UP000828390">
    <property type="component" value="Unassembled WGS sequence"/>
</dbReference>
<reference evidence="1" key="2">
    <citation type="submission" date="2020-11" db="EMBL/GenBank/DDBJ databases">
        <authorList>
            <person name="McCartney M.A."/>
            <person name="Auch B."/>
            <person name="Kono T."/>
            <person name="Mallez S."/>
            <person name="Becker A."/>
            <person name="Gohl D.M."/>
            <person name="Silverstein K.A.T."/>
            <person name="Koren S."/>
            <person name="Bechman K.B."/>
            <person name="Herman A."/>
            <person name="Abrahante J.E."/>
            <person name="Garbe J."/>
        </authorList>
    </citation>
    <scope>NUCLEOTIDE SEQUENCE</scope>
    <source>
        <strain evidence="1">Duluth1</strain>
        <tissue evidence="1">Whole animal</tissue>
    </source>
</reference>
<evidence type="ECO:0000313" key="1">
    <source>
        <dbReference type="EMBL" id="KAH3874609.1"/>
    </source>
</evidence>
<dbReference type="AlphaFoldDB" id="A0A9D4MEB9"/>
<sequence length="93" mass="10772">MDRVDLRTTHEEVNVIIPRQVAQTIEEGAVFITVICDDTDVFVLLLYIFDDEPYMYSVNGKHKCRQNDCGYCCYNTENQSNSKISSCPRVFRP</sequence>
<keyword evidence="2" id="KW-1185">Reference proteome</keyword>
<gene>
    <name evidence="1" type="ORF">DPMN_037859</name>
</gene>
<accession>A0A9D4MEB9</accession>
<dbReference type="EMBL" id="JAIWYP010000002">
    <property type="protein sequence ID" value="KAH3874609.1"/>
    <property type="molecule type" value="Genomic_DNA"/>
</dbReference>